<sequence length="143" mass="15512">MSDTDDIRVSHGHKGLFGGLVGGWLIVGLFILWAAVAASGDDGAIAWTQSLNPGGWMAWVLPTALFFWLVAGTLIVFTILAIRYPETPRRGVLSIDTTRGDRLFIALLASAFLNLAWLWMGLGPQWIALILCVALAAAIFRFV</sequence>
<dbReference type="InterPro" id="IPR018678">
    <property type="entry name" value="DUF2160_TM"/>
</dbReference>
<gene>
    <name evidence="2" type="ORF">PAA8504_00455</name>
</gene>
<dbReference type="RefSeq" id="WP_245897492.1">
    <property type="nucleotide sequence ID" value="NZ_ONZF01000001.1"/>
</dbReference>
<dbReference type="EMBL" id="ONZF01000001">
    <property type="protein sequence ID" value="SPJ22660.1"/>
    <property type="molecule type" value="Genomic_DNA"/>
</dbReference>
<dbReference type="Pfam" id="PF09928">
    <property type="entry name" value="DUF2160"/>
    <property type="match status" value="1"/>
</dbReference>
<protein>
    <recommendedName>
        <fullName evidence="4">Glycerol-3-phosphate ABC transporter</fullName>
    </recommendedName>
</protein>
<feature type="transmembrane region" description="Helical" evidence="1">
    <location>
        <begin position="16"/>
        <end position="36"/>
    </location>
</feature>
<keyword evidence="1" id="KW-0472">Membrane</keyword>
<accession>A0A2R8BR84</accession>
<keyword evidence="1" id="KW-1133">Transmembrane helix</keyword>
<proteinExistence type="predicted"/>
<evidence type="ECO:0000313" key="3">
    <source>
        <dbReference type="Proteomes" id="UP000244912"/>
    </source>
</evidence>
<dbReference type="AlphaFoldDB" id="A0A2R8BR84"/>
<feature type="transmembrane region" description="Helical" evidence="1">
    <location>
        <begin position="56"/>
        <end position="82"/>
    </location>
</feature>
<keyword evidence="1" id="KW-0812">Transmembrane</keyword>
<feature type="transmembrane region" description="Helical" evidence="1">
    <location>
        <begin position="103"/>
        <end position="120"/>
    </location>
</feature>
<organism evidence="2 3">
    <name type="scientific">Palleronia abyssalis</name>
    <dbReference type="NCBI Taxonomy" id="1501240"/>
    <lineage>
        <taxon>Bacteria</taxon>
        <taxon>Pseudomonadati</taxon>
        <taxon>Pseudomonadota</taxon>
        <taxon>Alphaproteobacteria</taxon>
        <taxon>Rhodobacterales</taxon>
        <taxon>Roseobacteraceae</taxon>
        <taxon>Palleronia</taxon>
    </lineage>
</organism>
<evidence type="ECO:0008006" key="4">
    <source>
        <dbReference type="Google" id="ProtNLM"/>
    </source>
</evidence>
<evidence type="ECO:0000256" key="1">
    <source>
        <dbReference type="SAM" id="Phobius"/>
    </source>
</evidence>
<evidence type="ECO:0000313" key="2">
    <source>
        <dbReference type="EMBL" id="SPJ22660.1"/>
    </source>
</evidence>
<reference evidence="2 3" key="1">
    <citation type="submission" date="2018-03" db="EMBL/GenBank/DDBJ databases">
        <authorList>
            <person name="Keele B.F."/>
        </authorList>
    </citation>
    <scope>NUCLEOTIDE SEQUENCE [LARGE SCALE GENOMIC DNA]</scope>
    <source>
        <strain evidence="2 3">CECT 8504</strain>
    </source>
</reference>
<keyword evidence="3" id="KW-1185">Reference proteome</keyword>
<name>A0A2R8BR84_9RHOB</name>
<dbReference type="Proteomes" id="UP000244912">
    <property type="component" value="Unassembled WGS sequence"/>
</dbReference>
<feature type="transmembrane region" description="Helical" evidence="1">
    <location>
        <begin position="126"/>
        <end position="142"/>
    </location>
</feature>